<dbReference type="FunFam" id="3.30.450.30:FF:000009">
    <property type="entry name" value="Dynein light chain roadblock"/>
    <property type="match status" value="1"/>
</dbReference>
<dbReference type="InterPro" id="IPR004942">
    <property type="entry name" value="Roadblock/LAMTOR2_dom"/>
</dbReference>
<dbReference type="EMBL" id="KB368989">
    <property type="protein sequence ID" value="ELV10018.1"/>
    <property type="molecule type" value="Genomic_DNA"/>
</dbReference>
<sequence length="318" mass="34564">MRKAIQIIIGCMHLGFGIILGLMNVIYLGVAGFGSTAFVGGYPFWGGISIKGSLGMNIVSAIFTAVGLILLLLDMSLNGSYGQDYWALIAGKGISAMLMIFSLLEISIACATAHFARKIIANPNRIKGSLGMNIVSAIFTLPGVILLLLDMILNNQFTINYWALVSGSGISAMLLIFSLLEFCIACATAHFASKILANTSRDAELQGQSNMAEVEETLTLLQSQKRVQGIIVVNTEGIPIKSTMDNPTTTQYTNLMHNFILKAQSTMHEINPPNILNFLRIHSKKNEIMVAPDKDYYLIVIQNPTEQATLGSLCHFLI</sequence>
<keyword evidence="2" id="KW-1133">Transmembrane helix</keyword>
<dbReference type="FunCoup" id="L8Y144">
    <property type="interactions" value="808"/>
</dbReference>
<comment type="similarity">
    <text evidence="1">Belongs to the GAMAD family.</text>
</comment>
<evidence type="ECO:0000256" key="2">
    <source>
        <dbReference type="SAM" id="Phobius"/>
    </source>
</evidence>
<proteinExistence type="inferred from homology"/>
<evidence type="ECO:0000313" key="4">
    <source>
        <dbReference type="EMBL" id="ELV10018.1"/>
    </source>
</evidence>
<feature type="transmembrane region" description="Helical" evidence="2">
    <location>
        <begin position="7"/>
        <end position="34"/>
    </location>
</feature>
<organism evidence="4 5">
    <name type="scientific">Tupaia chinensis</name>
    <name type="common">Chinese tree shrew</name>
    <name type="synonym">Tupaia belangeri chinensis</name>
    <dbReference type="NCBI Taxonomy" id="246437"/>
    <lineage>
        <taxon>Eukaryota</taxon>
        <taxon>Metazoa</taxon>
        <taxon>Chordata</taxon>
        <taxon>Craniata</taxon>
        <taxon>Vertebrata</taxon>
        <taxon>Euteleostomi</taxon>
        <taxon>Mammalia</taxon>
        <taxon>Eutheria</taxon>
        <taxon>Euarchontoglires</taxon>
        <taxon>Scandentia</taxon>
        <taxon>Tupaiidae</taxon>
        <taxon>Tupaia</taxon>
    </lineage>
</organism>
<protein>
    <submittedName>
        <fullName evidence="4">Dynein light chain roadblock-type 1</fullName>
    </submittedName>
</protein>
<feature type="transmembrane region" description="Helical" evidence="2">
    <location>
        <begin position="54"/>
        <end position="73"/>
    </location>
</feature>
<dbReference type="eggNOG" id="ENOG502S2RH">
    <property type="taxonomic scope" value="Eukaryota"/>
</dbReference>
<feature type="transmembrane region" description="Helical" evidence="2">
    <location>
        <begin position="161"/>
        <end position="180"/>
    </location>
</feature>
<dbReference type="AlphaFoldDB" id="L8Y144"/>
<keyword evidence="2" id="KW-0812">Transmembrane</keyword>
<dbReference type="SMART" id="SM00960">
    <property type="entry name" value="Robl_LC7"/>
    <property type="match status" value="1"/>
</dbReference>
<dbReference type="InParanoid" id="L8Y144"/>
<feature type="transmembrane region" description="Helical" evidence="2">
    <location>
        <begin position="94"/>
        <end position="116"/>
    </location>
</feature>
<keyword evidence="2" id="KW-0472">Membrane</keyword>
<feature type="transmembrane region" description="Helical" evidence="2">
    <location>
        <begin position="128"/>
        <end position="149"/>
    </location>
</feature>
<dbReference type="SUPFAM" id="SSF103196">
    <property type="entry name" value="Roadblock/LC7 domain"/>
    <property type="match status" value="1"/>
</dbReference>
<dbReference type="PANTHER" id="PTHR10779">
    <property type="entry name" value="DYNEIN LIGHT CHAIN ROADBLOCK"/>
    <property type="match status" value="1"/>
</dbReference>
<dbReference type="STRING" id="246437.L8Y144"/>
<evidence type="ECO:0000256" key="1">
    <source>
        <dbReference type="ARBA" id="ARBA00007191"/>
    </source>
</evidence>
<gene>
    <name evidence="4" type="ORF">TREES_T100010337</name>
</gene>
<accession>L8Y144</accession>
<reference evidence="5" key="2">
    <citation type="journal article" date="2013" name="Nat. Commun.">
        <title>Genome of the Chinese tree shrew.</title>
        <authorList>
            <person name="Fan Y."/>
            <person name="Huang Z.Y."/>
            <person name="Cao C.C."/>
            <person name="Chen C.S."/>
            <person name="Chen Y.X."/>
            <person name="Fan D.D."/>
            <person name="He J."/>
            <person name="Hou H.L."/>
            <person name="Hu L."/>
            <person name="Hu X.T."/>
            <person name="Jiang X.T."/>
            <person name="Lai R."/>
            <person name="Lang Y.S."/>
            <person name="Liang B."/>
            <person name="Liao S.G."/>
            <person name="Mu D."/>
            <person name="Ma Y.Y."/>
            <person name="Niu Y.Y."/>
            <person name="Sun X.Q."/>
            <person name="Xia J.Q."/>
            <person name="Xiao J."/>
            <person name="Xiong Z.Q."/>
            <person name="Xu L."/>
            <person name="Yang L."/>
            <person name="Zhang Y."/>
            <person name="Zhao W."/>
            <person name="Zhao X.D."/>
            <person name="Zheng Y.T."/>
            <person name="Zhou J.M."/>
            <person name="Zhu Y.B."/>
            <person name="Zhang G.J."/>
            <person name="Wang J."/>
            <person name="Yao Y.G."/>
        </authorList>
    </citation>
    <scope>NUCLEOTIDE SEQUENCE [LARGE SCALE GENOMIC DNA]</scope>
</reference>
<dbReference type="Pfam" id="PF03259">
    <property type="entry name" value="Robl_LC7"/>
    <property type="match status" value="1"/>
</dbReference>
<dbReference type="Gene3D" id="3.30.450.30">
    <property type="entry name" value="Dynein light chain 2a, cytoplasmic"/>
    <property type="match status" value="1"/>
</dbReference>
<name>L8Y144_TUPCH</name>
<evidence type="ECO:0000259" key="3">
    <source>
        <dbReference type="SMART" id="SM00960"/>
    </source>
</evidence>
<keyword evidence="5" id="KW-1185">Reference proteome</keyword>
<dbReference type="Proteomes" id="UP000011518">
    <property type="component" value="Unassembled WGS sequence"/>
</dbReference>
<reference evidence="5" key="1">
    <citation type="submission" date="2012-07" db="EMBL/GenBank/DDBJ databases">
        <title>Genome of the Chinese tree shrew, a rising model animal genetically related to primates.</title>
        <authorList>
            <person name="Zhang G."/>
            <person name="Fan Y."/>
            <person name="Yao Y."/>
            <person name="Huang Z."/>
        </authorList>
    </citation>
    <scope>NUCLEOTIDE SEQUENCE [LARGE SCALE GENOMIC DNA]</scope>
</reference>
<feature type="domain" description="Roadblock/LAMTOR2" evidence="3">
    <location>
        <begin position="214"/>
        <end position="302"/>
    </location>
</feature>
<evidence type="ECO:0000313" key="5">
    <source>
        <dbReference type="Proteomes" id="UP000011518"/>
    </source>
</evidence>